<gene>
    <name evidence="1" type="ORF">METZ01_LOCUS283931</name>
</gene>
<accession>A0A382L7S4</accession>
<evidence type="ECO:0000313" key="1">
    <source>
        <dbReference type="EMBL" id="SVC31077.1"/>
    </source>
</evidence>
<proteinExistence type="predicted"/>
<reference evidence="1" key="1">
    <citation type="submission" date="2018-05" db="EMBL/GenBank/DDBJ databases">
        <authorList>
            <person name="Lanie J.A."/>
            <person name="Ng W.-L."/>
            <person name="Kazmierczak K.M."/>
            <person name="Andrzejewski T.M."/>
            <person name="Davidsen T.M."/>
            <person name="Wayne K.J."/>
            <person name="Tettelin H."/>
            <person name="Glass J.I."/>
            <person name="Rusch D."/>
            <person name="Podicherti R."/>
            <person name="Tsui H.-C.T."/>
            <person name="Winkler M.E."/>
        </authorList>
    </citation>
    <scope>NUCLEOTIDE SEQUENCE</scope>
</reference>
<name>A0A382L7S4_9ZZZZ</name>
<dbReference type="EMBL" id="UINC01084432">
    <property type="protein sequence ID" value="SVC31077.1"/>
    <property type="molecule type" value="Genomic_DNA"/>
</dbReference>
<protein>
    <submittedName>
        <fullName evidence="1">Uncharacterized protein</fullName>
    </submittedName>
</protein>
<sequence length="120" mass="13431">MLVFVEVDSNTNIDRSFNMIFRDISLPRELYCIKYPVNGEEQPVQITGWDADSNTSCPAYACKVEESGDGVALLIYGGSGGVRMKSLEDETQWDTGSSSQWGDTHLVYPTDCFIVYKDEL</sequence>
<dbReference type="AlphaFoldDB" id="A0A382L7S4"/>
<organism evidence="1">
    <name type="scientific">marine metagenome</name>
    <dbReference type="NCBI Taxonomy" id="408172"/>
    <lineage>
        <taxon>unclassified sequences</taxon>
        <taxon>metagenomes</taxon>
        <taxon>ecological metagenomes</taxon>
    </lineage>
</organism>